<proteinExistence type="predicted"/>
<evidence type="ECO:0000256" key="2">
    <source>
        <dbReference type="ARBA" id="ARBA00004613"/>
    </source>
</evidence>
<feature type="domain" description="VWFA" evidence="10">
    <location>
        <begin position="177"/>
        <end position="362"/>
    </location>
</feature>
<dbReference type="SMART" id="SM00603">
    <property type="entry name" value="LCCL"/>
    <property type="match status" value="1"/>
</dbReference>
<dbReference type="FunFam" id="2.170.130.20:FF:000001">
    <property type="entry name" value="Cysteine-rich secretory protein LCCL domain-containing 1"/>
    <property type="match status" value="1"/>
</dbReference>
<keyword evidence="7" id="KW-1015">Disulfide bond</keyword>
<keyword evidence="5 9" id="KW-0732">Signal</keyword>
<reference evidence="12" key="2">
    <citation type="submission" date="2025-09" db="UniProtKB">
        <authorList>
            <consortium name="Ensembl"/>
        </authorList>
    </citation>
    <scope>IDENTIFICATION</scope>
</reference>
<dbReference type="Proteomes" id="UP000264840">
    <property type="component" value="Unplaced"/>
</dbReference>
<name>A0A3Q2WX41_HAPBU</name>
<evidence type="ECO:0000256" key="9">
    <source>
        <dbReference type="SAM" id="SignalP"/>
    </source>
</evidence>
<dbReference type="PRINTS" id="PR00453">
    <property type="entry name" value="VWFADOMAIN"/>
</dbReference>
<evidence type="ECO:0000259" key="10">
    <source>
        <dbReference type="PROSITE" id="PS50234"/>
    </source>
</evidence>
<keyword evidence="8" id="KW-0325">Glycoprotein</keyword>
<feature type="chain" id="PRO_5018536898" description="Cochlin" evidence="9">
    <location>
        <begin position="23"/>
        <end position="559"/>
    </location>
</feature>
<dbReference type="RefSeq" id="XP_042083792.1">
    <property type="nucleotide sequence ID" value="XM_042227858.1"/>
</dbReference>
<feature type="domain" description="VWFA" evidence="10">
    <location>
        <begin position="379"/>
        <end position="547"/>
    </location>
</feature>
<accession>A0A3Q2WX41</accession>
<evidence type="ECO:0000313" key="13">
    <source>
        <dbReference type="Proteomes" id="UP000264840"/>
    </source>
</evidence>
<protein>
    <recommendedName>
        <fullName evidence="3">Cochlin</fullName>
    </recommendedName>
</protein>
<dbReference type="PROSITE" id="PS50820">
    <property type="entry name" value="LCCL"/>
    <property type="match status" value="1"/>
</dbReference>
<evidence type="ECO:0000313" key="12">
    <source>
        <dbReference type="Ensembl" id="ENSHBUP00000031032.1"/>
    </source>
</evidence>
<organism evidence="12 13">
    <name type="scientific">Haplochromis burtoni</name>
    <name type="common">Burton's mouthbrooder</name>
    <name type="synonym">Chromis burtoni</name>
    <dbReference type="NCBI Taxonomy" id="8153"/>
    <lineage>
        <taxon>Eukaryota</taxon>
        <taxon>Metazoa</taxon>
        <taxon>Chordata</taxon>
        <taxon>Craniata</taxon>
        <taxon>Vertebrata</taxon>
        <taxon>Euteleostomi</taxon>
        <taxon>Actinopterygii</taxon>
        <taxon>Neopterygii</taxon>
        <taxon>Teleostei</taxon>
        <taxon>Neoteleostei</taxon>
        <taxon>Acanthomorphata</taxon>
        <taxon>Ovalentaria</taxon>
        <taxon>Cichlomorphae</taxon>
        <taxon>Cichliformes</taxon>
        <taxon>Cichlidae</taxon>
        <taxon>African cichlids</taxon>
        <taxon>Pseudocrenilabrinae</taxon>
        <taxon>Haplochromini</taxon>
        <taxon>Haplochromis</taxon>
    </lineage>
</organism>
<dbReference type="FunFam" id="3.40.50.410:FF:000029">
    <property type="entry name" value="Cochlin"/>
    <property type="match status" value="1"/>
</dbReference>
<evidence type="ECO:0000259" key="11">
    <source>
        <dbReference type="PROSITE" id="PS50820"/>
    </source>
</evidence>
<dbReference type="InterPro" id="IPR036465">
    <property type="entry name" value="vWFA_dom_sf"/>
</dbReference>
<dbReference type="SUPFAM" id="SSF69848">
    <property type="entry name" value="LCCL domain"/>
    <property type="match status" value="1"/>
</dbReference>
<reference evidence="12" key="1">
    <citation type="submission" date="2025-08" db="UniProtKB">
        <authorList>
            <consortium name="Ensembl"/>
        </authorList>
    </citation>
    <scope>IDENTIFICATION</scope>
</reference>
<dbReference type="InterPro" id="IPR050525">
    <property type="entry name" value="ECM_Assembly_Org"/>
</dbReference>
<dbReference type="CDD" id="cd01472">
    <property type="entry name" value="vWA_collagen"/>
    <property type="match status" value="1"/>
</dbReference>
<feature type="signal peptide" evidence="9">
    <location>
        <begin position="1"/>
        <end position="22"/>
    </location>
</feature>
<dbReference type="Gene3D" id="2.170.130.20">
    <property type="entry name" value="LCCL-like domain"/>
    <property type="match status" value="1"/>
</dbReference>
<dbReference type="InterPro" id="IPR036609">
    <property type="entry name" value="LCCL_sf"/>
</dbReference>
<comment type="subcellular location">
    <subcellularLocation>
        <location evidence="2">Secreted</location>
    </subcellularLocation>
</comment>
<keyword evidence="4" id="KW-0964">Secreted</keyword>
<dbReference type="Gene3D" id="3.40.50.410">
    <property type="entry name" value="von Willebrand factor, type A domain"/>
    <property type="match status" value="2"/>
</dbReference>
<comment type="function">
    <text evidence="1">Plays a role in the control of cell shape and motility in the trabecular meshwork.</text>
</comment>
<dbReference type="Ensembl" id="ENSHBUT00000022618.1">
    <property type="protein sequence ID" value="ENSHBUP00000031032.1"/>
    <property type="gene ID" value="ENSHBUG00000016503.1"/>
</dbReference>
<dbReference type="SUPFAM" id="SSF53300">
    <property type="entry name" value="vWA-like"/>
    <property type="match status" value="2"/>
</dbReference>
<dbReference type="GeneID" id="102299439"/>
<keyword evidence="6" id="KW-0677">Repeat</keyword>
<evidence type="ECO:0000256" key="8">
    <source>
        <dbReference type="ARBA" id="ARBA00023180"/>
    </source>
</evidence>
<dbReference type="Pfam" id="PF00092">
    <property type="entry name" value="VWA"/>
    <property type="match status" value="2"/>
</dbReference>
<evidence type="ECO:0000256" key="7">
    <source>
        <dbReference type="ARBA" id="ARBA00023157"/>
    </source>
</evidence>
<dbReference type="Pfam" id="PF03815">
    <property type="entry name" value="LCCL"/>
    <property type="match status" value="1"/>
</dbReference>
<dbReference type="InterPro" id="IPR002035">
    <property type="entry name" value="VWF_A"/>
</dbReference>
<dbReference type="GO" id="GO:0007605">
    <property type="term" value="P:sensory perception of sound"/>
    <property type="evidence" value="ECO:0007669"/>
    <property type="project" value="UniProtKB-ARBA"/>
</dbReference>
<dbReference type="AlphaFoldDB" id="A0A3Q2WX41"/>
<dbReference type="InterPro" id="IPR004043">
    <property type="entry name" value="LCCL"/>
</dbReference>
<sequence length="559" mass="60879">MPQLSVLLPLTGLLFLLSSVLGSEVSVPYPVTCTTRGADLTQDTVVVLCPPQCTQWRMSVFGTGVYAAVSSICGAAVHRGILGPAGGPVRVHRLQGRHNYISSYAHGIHSQALSHWTASFSLTSRWNNFEPINVPQELISETSTTALPAAARPVKKLLKKPSVKKALAGGNKDCQMDIAMVIDSSSNIGQRRFNLQKNFIAKLAAMLRVGPIGPHIGLIQASDSPRTEFLLTNYTQPKELLFAIKELAYLGGDSNTGKAIMHTAETFFSQENGGRRGHPRVMMVLIDGWPSDDLDQAAMLARESGINVFLVSVAKPAPEELSMVRDKDFMKKAVCKDNGFFSYPIPSWFSTTKHIRPLIQRLCSLDGLLCSKTCYNSVNIGFLIDGSSSVGDGNFQLVLEFLAGIARSFEISDVGAHIGAVQFTYEQRLEFGLSDYSNKDDAINALRRISYMSGGTSTGSAISYTTQNLFRRTGPGRNFLIVVTDGQSYDDVRGPAMAAHKQGITIFSVGVAWAPLDDLKAMSSEPKDSHTFFTREFSGLSEFIPLVVRGICKDFTENN</sequence>
<feature type="domain" description="LCCL" evidence="11">
    <location>
        <begin position="27"/>
        <end position="120"/>
    </location>
</feature>
<dbReference type="CTD" id="1690"/>
<dbReference type="PANTHER" id="PTHR24020:SF36">
    <property type="entry name" value="COCHLIN"/>
    <property type="match status" value="1"/>
</dbReference>
<dbReference type="FunFam" id="3.40.50.410:FF:000009">
    <property type="entry name" value="Putative vitrin"/>
    <property type="match status" value="1"/>
</dbReference>
<dbReference type="RefSeq" id="XP_042083791.1">
    <property type="nucleotide sequence ID" value="XM_042227857.1"/>
</dbReference>
<dbReference type="STRING" id="8153.ENSHBUP00000031032"/>
<dbReference type="GeneTree" id="ENSGT00940000159386"/>
<evidence type="ECO:0000256" key="6">
    <source>
        <dbReference type="ARBA" id="ARBA00022737"/>
    </source>
</evidence>
<dbReference type="SMART" id="SM00327">
    <property type="entry name" value="VWA"/>
    <property type="match status" value="2"/>
</dbReference>
<dbReference type="PANTHER" id="PTHR24020">
    <property type="entry name" value="COLLAGEN ALPHA"/>
    <property type="match status" value="1"/>
</dbReference>
<evidence type="ECO:0000256" key="5">
    <source>
        <dbReference type="ARBA" id="ARBA00022729"/>
    </source>
</evidence>
<dbReference type="PROSITE" id="PS50234">
    <property type="entry name" value="VWFA"/>
    <property type="match status" value="2"/>
</dbReference>
<evidence type="ECO:0000256" key="4">
    <source>
        <dbReference type="ARBA" id="ARBA00022525"/>
    </source>
</evidence>
<evidence type="ECO:0000256" key="1">
    <source>
        <dbReference type="ARBA" id="ARBA00003388"/>
    </source>
</evidence>
<dbReference type="GO" id="GO:0005576">
    <property type="term" value="C:extracellular region"/>
    <property type="evidence" value="ECO:0007669"/>
    <property type="project" value="UniProtKB-SubCell"/>
</dbReference>
<keyword evidence="13" id="KW-1185">Reference proteome</keyword>
<evidence type="ECO:0000256" key="3">
    <source>
        <dbReference type="ARBA" id="ARBA00013828"/>
    </source>
</evidence>